<dbReference type="AlphaFoldDB" id="A0A0B2USI4"/>
<dbReference type="GO" id="GO:0060090">
    <property type="term" value="F:molecular adaptor activity"/>
    <property type="evidence" value="ECO:0007669"/>
    <property type="project" value="TreeGrafter"/>
</dbReference>
<dbReference type="GO" id="GO:0005901">
    <property type="term" value="C:caveola"/>
    <property type="evidence" value="ECO:0007669"/>
    <property type="project" value="UniProtKB-SubCell"/>
</dbReference>
<keyword evidence="3 6" id="KW-1003">Cell membrane</keyword>
<dbReference type="Proteomes" id="UP000031036">
    <property type="component" value="Unassembled WGS sequence"/>
</dbReference>
<dbReference type="GO" id="GO:0000139">
    <property type="term" value="C:Golgi membrane"/>
    <property type="evidence" value="ECO:0007669"/>
    <property type="project" value="UniProtKB-SubCell"/>
</dbReference>
<evidence type="ECO:0000256" key="3">
    <source>
        <dbReference type="ARBA" id="ARBA00022475"/>
    </source>
</evidence>
<gene>
    <name evidence="8" type="primary">cav-1</name>
    <name evidence="8" type="ORF">Tcan_05100</name>
</gene>
<dbReference type="PANTHER" id="PTHR10844:SF21">
    <property type="entry name" value="CAVEOLIN-1"/>
    <property type="match status" value="1"/>
</dbReference>
<evidence type="ECO:0000256" key="4">
    <source>
        <dbReference type="ARBA" id="ARBA00023034"/>
    </source>
</evidence>
<comment type="similarity">
    <text evidence="2 6">Belongs to the caveolin family.</text>
</comment>
<organism evidence="8 9">
    <name type="scientific">Toxocara canis</name>
    <name type="common">Canine roundworm</name>
    <dbReference type="NCBI Taxonomy" id="6265"/>
    <lineage>
        <taxon>Eukaryota</taxon>
        <taxon>Metazoa</taxon>
        <taxon>Ecdysozoa</taxon>
        <taxon>Nematoda</taxon>
        <taxon>Chromadorea</taxon>
        <taxon>Rhabditida</taxon>
        <taxon>Spirurina</taxon>
        <taxon>Ascaridomorpha</taxon>
        <taxon>Ascaridoidea</taxon>
        <taxon>Toxocaridae</taxon>
        <taxon>Toxocara</taxon>
    </lineage>
</organism>
<keyword evidence="5 6" id="KW-0472">Membrane</keyword>
<dbReference type="OrthoDB" id="5917823at2759"/>
<evidence type="ECO:0000256" key="2">
    <source>
        <dbReference type="ARBA" id="ARBA00010988"/>
    </source>
</evidence>
<comment type="subcellular location">
    <subcellularLocation>
        <location evidence="1 6">Cell membrane</location>
        <topology evidence="1 6">Peripheral membrane protein</topology>
    </subcellularLocation>
    <subcellularLocation>
        <location evidence="6">Golgi apparatus membrane</location>
        <topology evidence="6">Peripheral membrane protein</topology>
    </subcellularLocation>
    <subcellularLocation>
        <location evidence="6">Membrane</location>
        <location evidence="6">Caveola</location>
        <topology evidence="6">Peripheral membrane protein</topology>
    </subcellularLocation>
</comment>
<comment type="function">
    <text evidence="6">May act as a scaffolding protein within caveolar membranes. Interacts directly with G-protein alpha subunits and can functionally regulate their activity.</text>
</comment>
<name>A0A0B2USI4_TOXCA</name>
<keyword evidence="7" id="KW-1133">Transmembrane helix</keyword>
<comment type="caution">
    <text evidence="8">The sequence shown here is derived from an EMBL/GenBank/DDBJ whole genome shotgun (WGS) entry which is preliminary data.</text>
</comment>
<accession>A0A0B2USI4</accession>
<dbReference type="PANTHER" id="PTHR10844">
    <property type="entry name" value="CAVEOLIN"/>
    <property type="match status" value="1"/>
</dbReference>
<dbReference type="InterPro" id="IPR001612">
    <property type="entry name" value="Caveolin"/>
</dbReference>
<dbReference type="OMA" id="VHIWFFT"/>
<proteinExistence type="inferred from homology"/>
<dbReference type="GO" id="GO:0070836">
    <property type="term" value="P:caveola assembly"/>
    <property type="evidence" value="ECO:0007669"/>
    <property type="project" value="InterPro"/>
</dbReference>
<evidence type="ECO:0000256" key="6">
    <source>
        <dbReference type="RuleBase" id="RU000680"/>
    </source>
</evidence>
<keyword evidence="9" id="KW-1185">Reference proteome</keyword>
<dbReference type="Pfam" id="PF01146">
    <property type="entry name" value="Caveolin"/>
    <property type="match status" value="1"/>
</dbReference>
<feature type="transmembrane region" description="Helical" evidence="7">
    <location>
        <begin position="163"/>
        <end position="190"/>
    </location>
</feature>
<evidence type="ECO:0000256" key="7">
    <source>
        <dbReference type="SAM" id="Phobius"/>
    </source>
</evidence>
<evidence type="ECO:0000313" key="8">
    <source>
        <dbReference type="EMBL" id="KHN72343.1"/>
    </source>
</evidence>
<evidence type="ECO:0000256" key="1">
    <source>
        <dbReference type="ARBA" id="ARBA00004202"/>
    </source>
</evidence>
<evidence type="ECO:0000256" key="5">
    <source>
        <dbReference type="ARBA" id="ARBA00023136"/>
    </source>
</evidence>
<protein>
    <recommendedName>
        <fullName evidence="6">Caveolin</fullName>
    </recommendedName>
</protein>
<reference evidence="8 9" key="1">
    <citation type="submission" date="2014-11" db="EMBL/GenBank/DDBJ databases">
        <title>Genetic blueprint of the zoonotic pathogen Toxocara canis.</title>
        <authorList>
            <person name="Zhu X.-Q."/>
            <person name="Korhonen P.K."/>
            <person name="Cai H."/>
            <person name="Young N.D."/>
            <person name="Nejsum P."/>
            <person name="von Samson-Himmelstjerna G."/>
            <person name="Boag P.R."/>
            <person name="Tan P."/>
            <person name="Li Q."/>
            <person name="Min J."/>
            <person name="Yang Y."/>
            <person name="Wang X."/>
            <person name="Fang X."/>
            <person name="Hall R.S."/>
            <person name="Hofmann A."/>
            <person name="Sternberg P.W."/>
            <person name="Jex A.R."/>
            <person name="Gasser R.B."/>
        </authorList>
    </citation>
    <scope>NUCLEOTIDE SEQUENCE [LARGE SCALE GENOMIC DNA]</scope>
    <source>
        <strain evidence="8">PN_DK_2014</strain>
    </source>
</reference>
<keyword evidence="7" id="KW-0812">Transmembrane</keyword>
<evidence type="ECO:0000313" key="9">
    <source>
        <dbReference type="Proteomes" id="UP000031036"/>
    </source>
</evidence>
<sequence length="246" mass="28033">MTILPVGSLNRVPAPFIRPAPRNINKEHERQRTVISHLAHITVLEYEQNNNIARRSHQINCIRIYTKTSKNGEITTTELTTTDEKKKVCKWWHRKEAKETTDGEPQMTVGINMLDRDEKGLNNHVMIEFGDVFGEPDSSHSWQWTWRAAHHVYSFTAALIYKLLTAIFVIPIAILFAILFALFSAISIFLCTPIGRLIAIPANAIAKAWDFFVRRFLDPIFNSMAVCCNAFASRKSELHDSPTVLA</sequence>
<keyword evidence="4 6" id="KW-0333">Golgi apparatus</keyword>
<dbReference type="STRING" id="6265.A0A0B2USI4"/>
<dbReference type="EMBL" id="JPKZ01003258">
    <property type="protein sequence ID" value="KHN72343.1"/>
    <property type="molecule type" value="Genomic_DNA"/>
</dbReference>